<feature type="domain" description="Helicase ATP-binding" evidence="7">
    <location>
        <begin position="584"/>
        <end position="743"/>
    </location>
</feature>
<evidence type="ECO:0000256" key="1">
    <source>
        <dbReference type="ARBA" id="ARBA00022741"/>
    </source>
</evidence>
<dbReference type="Gene3D" id="3.40.50.10810">
    <property type="entry name" value="Tandem AAA-ATPase domain"/>
    <property type="match status" value="1"/>
</dbReference>
<dbReference type="GO" id="GO:0031297">
    <property type="term" value="P:replication fork processing"/>
    <property type="evidence" value="ECO:0007669"/>
    <property type="project" value="TreeGrafter"/>
</dbReference>
<dbReference type="Gene3D" id="1.10.30.50">
    <property type="match status" value="1"/>
</dbReference>
<feature type="transmembrane region" description="Helical" evidence="6">
    <location>
        <begin position="408"/>
        <end position="428"/>
    </location>
</feature>
<dbReference type="GO" id="GO:0004520">
    <property type="term" value="F:DNA endonuclease activity"/>
    <property type="evidence" value="ECO:0007669"/>
    <property type="project" value="TreeGrafter"/>
</dbReference>
<dbReference type="GO" id="GO:0005524">
    <property type="term" value="F:ATP binding"/>
    <property type="evidence" value="ECO:0007669"/>
    <property type="project" value="UniProtKB-KW"/>
</dbReference>
<keyword evidence="2 8" id="KW-0378">Hydrolase</keyword>
<dbReference type="SMART" id="SM00507">
    <property type="entry name" value="HNHc"/>
    <property type="match status" value="1"/>
</dbReference>
<evidence type="ECO:0000259" key="7">
    <source>
        <dbReference type="PROSITE" id="PS51192"/>
    </source>
</evidence>
<keyword evidence="1" id="KW-0547">Nucleotide-binding</keyword>
<feature type="coiled-coil region" evidence="5">
    <location>
        <begin position="846"/>
        <end position="873"/>
    </location>
</feature>
<evidence type="ECO:0000256" key="6">
    <source>
        <dbReference type="SAM" id="Phobius"/>
    </source>
</evidence>
<evidence type="ECO:0000256" key="5">
    <source>
        <dbReference type="SAM" id="Coils"/>
    </source>
</evidence>
<dbReference type="GO" id="GO:0003678">
    <property type="term" value="F:DNA helicase activity"/>
    <property type="evidence" value="ECO:0007669"/>
    <property type="project" value="UniProtKB-EC"/>
</dbReference>
<keyword evidence="6" id="KW-1133">Transmembrane helix</keyword>
<dbReference type="GO" id="GO:0008270">
    <property type="term" value="F:zinc ion binding"/>
    <property type="evidence" value="ECO:0007669"/>
    <property type="project" value="InterPro"/>
</dbReference>
<feature type="coiled-coil region" evidence="5">
    <location>
        <begin position="139"/>
        <end position="166"/>
    </location>
</feature>
<dbReference type="GO" id="GO:0003676">
    <property type="term" value="F:nucleic acid binding"/>
    <property type="evidence" value="ECO:0007669"/>
    <property type="project" value="InterPro"/>
</dbReference>
<evidence type="ECO:0000256" key="3">
    <source>
        <dbReference type="ARBA" id="ARBA00022806"/>
    </source>
</evidence>
<dbReference type="PANTHER" id="PTHR45766">
    <property type="entry name" value="DNA ANNEALING HELICASE AND ENDONUCLEASE ZRANB3 FAMILY MEMBER"/>
    <property type="match status" value="1"/>
</dbReference>
<dbReference type="EMBL" id="LN835306">
    <property type="protein sequence ID" value="CRH01088.1"/>
    <property type="molecule type" value="Genomic_DNA"/>
</dbReference>
<dbReference type="CDD" id="cd00085">
    <property type="entry name" value="HNHc"/>
    <property type="match status" value="1"/>
</dbReference>
<dbReference type="InterPro" id="IPR027417">
    <property type="entry name" value="P-loop_NTPase"/>
</dbReference>
<evidence type="ECO:0000313" key="9">
    <source>
        <dbReference type="Proteomes" id="UP000220158"/>
    </source>
</evidence>
<dbReference type="Gene3D" id="3.40.50.300">
    <property type="entry name" value="P-loop containing nucleotide triphosphate hydrolases"/>
    <property type="match status" value="1"/>
</dbReference>
<dbReference type="OMA" id="TNRIHAY"/>
<accession>A0A1J1H804</accession>
<dbReference type="GeneID" id="39737215"/>
<dbReference type="SUPFAM" id="SSF52540">
    <property type="entry name" value="P-loop containing nucleoside triphosphate hydrolases"/>
    <property type="match status" value="2"/>
</dbReference>
<keyword evidence="5" id="KW-0175">Coiled coil</keyword>
<proteinExistence type="predicted"/>
<dbReference type="InterPro" id="IPR003615">
    <property type="entry name" value="HNH_nuc"/>
</dbReference>
<dbReference type="SMART" id="SM00487">
    <property type="entry name" value="DEXDc"/>
    <property type="match status" value="1"/>
</dbReference>
<dbReference type="InterPro" id="IPR000330">
    <property type="entry name" value="SNF2_N"/>
</dbReference>
<protein>
    <submittedName>
        <fullName evidence="8">DNA helicase, putative</fullName>
        <ecNumber evidence="8">3.6.4.12</ecNumber>
    </submittedName>
</protein>
<sequence length="1501" mass="182088">MRSKYFLKKNKKNLKENKSYILNYNIPVTTSLYNSTIFQKHEKLISKKKKKSLNHNKNITYNKRNEKNYLYNIGCKEKYSCENENNEIKDDNSLNFICELYNFRKENNKKGIKTIKKKGSNLNEKENLHLKYEQIILINREFNNLMKNLKLNNKELSRNVKCEKCNCGTILKKGKYGYFLVCKSCFVKISKKNIDNFIYNEKGKAFYKNKRKISFEIENKYSFRIHYFGNINVARKFNQIISEIIKEIVVDLIRIKKNKIKYRNIIKYIYKINNPFNENNNYFNNFFFLFKKRNYYFYNFSFKRNYYANVWKKNNYIKRKTKYDFLFLYNKKFIHSIETKININKKYKNRIKKCLLKYLNNDFFQEIFYLPLSWKPRKDYINSGIFPFHLSKDIKKIKSFRRLSVNNNNYLCGCVFIMFISLILRYFIYKLYNSHFIYEIPKTIYYFFRHFYPKFNNKFYVFKHFLKKKYIDTVIKTYEKYKSSLIEIKKNYIIHKYKQLEEESKEERSIMSSYNFEELYISTYLIDKCELRKEILSNYYMRKKNKIKKKINKEIKSICLEEIKKKLPRRIQKVILPYQLETIYFFKKKNGRILIADEMGLGKTLQSISILYFYNLMPTLIISPSSLKINWLSEIEKFLNFFDISKILIINSSNDLPKLNINYKEEIFSYNKNVNIIKEIKFKLIIVDESHFIRTVHYGKQSELTKMIKKKIKETKNVIFLSGTPSINRPINIFHQIKFLINNNKIFCKNKFIFGEEFCKKYYYRGERIYEENLRSWEFYIFLKKTVMIRRIISNIFKNNFPNLKRFFIYLPTNIHDTLSEKNFFIKGKNREDKNTNNEKSIKKNLISEKDVINNLKNENREVEKNRILYDKEKDRAKLNRQKLNKFFNIDIKSKKEEEGLSKVVNALHCIEKYFPEKKKIIFCYHLVVCKCIEEELLKIIKKKKEKNEHSIDYIVLNGCLREKEKIEKIKYFQANSNCYYGIFTICSVSHGLDFSFCNLCFFIELPVNFFHLQQCESRLFRKNQKFNTFVFYFLLQYGLGSDYKTWKRFLLCSQSTRSITDGIICDNKDLFYENFSNDVIDLINNNCINKKEDKKNEATNSSDSYNKEMKLENKSYKENEFYNNENSEIKNGSKEMNENIIYYENDECYNKENINSDNKNYKKKKKKKKRYLFEMNTLTNRIHAYNKNRKTNFTIEELNNLKSKKKQTLKKCASKFLENYNKLKANEKRWIEKKKCDVNISLLKYLNNGNQNMQLKFQRYIKNIALKNKTYVKAYIEYSFKGKFQISYYQEYDEESNTLKCLYCNNTLPFSEGILDEENILHYLKENSHIETVERFKKELEMIKLKKSNIKKIIICKENNLFCEGNCRKEYFLKKNSYSLRRLIFERDKGICNICNLNCTDLIKQIKKTKYFSINERIDYFIKTNPLFIENINHLKKILEKPRDGYIWQVDHILPVFKGGGEASFDNLQTLCTFCHQKKTKNDVKNKKDYIFNEKKSKYF</sequence>
<dbReference type="GO" id="GO:0006281">
    <property type="term" value="P:DNA repair"/>
    <property type="evidence" value="ECO:0007669"/>
    <property type="project" value="TreeGrafter"/>
</dbReference>
<dbReference type="Pfam" id="PF01844">
    <property type="entry name" value="HNH"/>
    <property type="match status" value="1"/>
</dbReference>
<dbReference type="PROSITE" id="PS51192">
    <property type="entry name" value="HELICASE_ATP_BIND_1"/>
    <property type="match status" value="1"/>
</dbReference>
<evidence type="ECO:0000256" key="4">
    <source>
        <dbReference type="ARBA" id="ARBA00022840"/>
    </source>
</evidence>
<dbReference type="RefSeq" id="XP_028534089.1">
    <property type="nucleotide sequence ID" value="XM_028677729.1"/>
</dbReference>
<dbReference type="GO" id="GO:0043596">
    <property type="term" value="C:nuclear replication fork"/>
    <property type="evidence" value="ECO:0007669"/>
    <property type="project" value="TreeGrafter"/>
</dbReference>
<dbReference type="GO" id="GO:0016787">
    <property type="term" value="F:hydrolase activity"/>
    <property type="evidence" value="ECO:0007669"/>
    <property type="project" value="UniProtKB-KW"/>
</dbReference>
<keyword evidence="4" id="KW-0067">ATP-binding</keyword>
<dbReference type="InterPro" id="IPR014001">
    <property type="entry name" value="Helicase_ATP-bd"/>
</dbReference>
<name>A0A1J1H804_PLARL</name>
<keyword evidence="6" id="KW-0472">Membrane</keyword>
<dbReference type="KEGG" id="prel:PRELSG_1143700"/>
<evidence type="ECO:0000313" key="8">
    <source>
        <dbReference type="EMBL" id="CRH01088.1"/>
    </source>
</evidence>
<dbReference type="InterPro" id="IPR002711">
    <property type="entry name" value="HNH"/>
</dbReference>
<dbReference type="EC" id="3.6.4.12" evidence="8"/>
<dbReference type="InterPro" id="IPR038718">
    <property type="entry name" value="SNF2-like_sf"/>
</dbReference>
<evidence type="ECO:0000256" key="2">
    <source>
        <dbReference type="ARBA" id="ARBA00022801"/>
    </source>
</evidence>
<keyword evidence="3 8" id="KW-0347">Helicase</keyword>
<reference evidence="8 9" key="1">
    <citation type="submission" date="2015-04" db="EMBL/GenBank/DDBJ databases">
        <authorList>
            <consortium name="Pathogen Informatics"/>
        </authorList>
    </citation>
    <scope>NUCLEOTIDE SEQUENCE [LARGE SCALE GENOMIC DNA]</scope>
    <source>
        <strain evidence="8 9">SGS1</strain>
    </source>
</reference>
<dbReference type="OrthoDB" id="2801544at2759"/>
<dbReference type="VEuPathDB" id="PlasmoDB:PRELSG_1143700"/>
<gene>
    <name evidence="8" type="ORF">PRELSG_1143700</name>
</gene>
<dbReference type="Proteomes" id="UP000220158">
    <property type="component" value="Chromosome 11"/>
</dbReference>
<organism evidence="8 9">
    <name type="scientific">Plasmodium relictum</name>
    <dbReference type="NCBI Taxonomy" id="85471"/>
    <lineage>
        <taxon>Eukaryota</taxon>
        <taxon>Sar</taxon>
        <taxon>Alveolata</taxon>
        <taxon>Apicomplexa</taxon>
        <taxon>Aconoidasida</taxon>
        <taxon>Haemosporida</taxon>
        <taxon>Plasmodiidae</taxon>
        <taxon>Plasmodium</taxon>
        <taxon>Plasmodium (Haemamoeba)</taxon>
    </lineage>
</organism>
<keyword evidence="9" id="KW-1185">Reference proteome</keyword>
<keyword evidence="6" id="KW-0812">Transmembrane</keyword>
<dbReference type="Pfam" id="PF00176">
    <property type="entry name" value="SNF2-rel_dom"/>
    <property type="match status" value="1"/>
</dbReference>
<dbReference type="PANTHER" id="PTHR45766:SF3">
    <property type="entry name" value="DNA ANNEALING HELICASE AND ENDONUCLEASE ZRANB3"/>
    <property type="match status" value="1"/>
</dbReference>